<proteinExistence type="predicted"/>
<protein>
    <submittedName>
        <fullName evidence="1">Uncharacterized protein</fullName>
    </submittedName>
</protein>
<dbReference type="Proteomes" id="UP001301152">
    <property type="component" value="Unassembled WGS sequence"/>
</dbReference>
<evidence type="ECO:0000313" key="1">
    <source>
        <dbReference type="EMBL" id="MCX2562879.1"/>
    </source>
</evidence>
<organism evidence="1 2">
    <name type="scientific">Acetobacter thailandicus</name>
    <dbReference type="NCBI Taxonomy" id="1502842"/>
    <lineage>
        <taxon>Bacteria</taxon>
        <taxon>Pseudomonadati</taxon>
        <taxon>Pseudomonadota</taxon>
        <taxon>Alphaproteobacteria</taxon>
        <taxon>Acetobacterales</taxon>
        <taxon>Acetobacteraceae</taxon>
        <taxon>Acetobacter</taxon>
    </lineage>
</organism>
<name>A0ABT3QC88_9PROT</name>
<comment type="caution">
    <text evidence="1">The sequence shown here is derived from an EMBL/GenBank/DDBJ whole genome shotgun (WGS) entry which is preliminary data.</text>
</comment>
<dbReference type="RefSeq" id="WP_242005291.1">
    <property type="nucleotide sequence ID" value="NZ_JAERKX010000013.1"/>
</dbReference>
<reference evidence="1 2" key="1">
    <citation type="submission" date="2022-11" db="EMBL/GenBank/DDBJ databases">
        <title>Genome sequencing of Acetobacter type strain.</title>
        <authorList>
            <person name="Heo J."/>
            <person name="Lee D."/>
            <person name="Han B.-H."/>
            <person name="Hong S.-B."/>
            <person name="Kwon S.-W."/>
        </authorList>
    </citation>
    <scope>NUCLEOTIDE SEQUENCE [LARGE SCALE GENOMIC DNA]</scope>
    <source>
        <strain evidence="1 2">KACC 21253</strain>
    </source>
</reference>
<dbReference type="EMBL" id="JAPIUZ010000001">
    <property type="protein sequence ID" value="MCX2562879.1"/>
    <property type="molecule type" value="Genomic_DNA"/>
</dbReference>
<sequence length="256" mass="27517">MVMFPVALPQVWSVPETAGVPALRGRSAWQGVRAAASVTAGQVLNDLLVSQSAGQWGIFSATGDRVLSAARVMSVATDSRSRVATAPLEGGGFMSYSKVEEPCIHRVQMVCDGTETGLGAMLSDMVLPKALLDAGGAGEVYVRKVFFETLESLKKDLSLYTVITPERKYSPVNVTGCRWLRDSRHGITMPVVEITLQEIRQAAAPSFTSSRMPEGQSVQYGGMVPVSTMSSFPRQNFFSRLTGGLSDTLSVTDFIL</sequence>
<gene>
    <name evidence="1" type="ORF">OQ497_02685</name>
</gene>
<keyword evidence="2" id="KW-1185">Reference proteome</keyword>
<evidence type="ECO:0000313" key="2">
    <source>
        <dbReference type="Proteomes" id="UP001301152"/>
    </source>
</evidence>
<accession>A0ABT3QC88</accession>